<dbReference type="InterPro" id="IPR002220">
    <property type="entry name" value="DapA-like"/>
</dbReference>
<dbReference type="EMBL" id="JPDN02000086">
    <property type="protein sequence ID" value="PON20080.1"/>
    <property type="molecule type" value="Genomic_DNA"/>
</dbReference>
<dbReference type="PRINTS" id="PR00146">
    <property type="entry name" value="DHPICSNTHASE"/>
</dbReference>
<evidence type="ECO:0000313" key="2">
    <source>
        <dbReference type="EMBL" id="PON20080.1"/>
    </source>
</evidence>
<reference evidence="2 3" key="1">
    <citation type="journal article" date="2016" name="Genome Announc.">
        <title>Draft Whole-Genome Sequence of Trichoderma gamsii T6085, a Promising Biocontrol Agent of Fusarium Head Blight on Wheat.</title>
        <authorList>
            <person name="Baroncelli R."/>
            <person name="Zapparata A."/>
            <person name="Piaggeschi G."/>
            <person name="Sarrocco S."/>
            <person name="Vannacci G."/>
        </authorList>
    </citation>
    <scope>NUCLEOTIDE SEQUENCE [LARGE SCALE GENOMIC DNA]</scope>
    <source>
        <strain evidence="2 3">T6085</strain>
    </source>
</reference>
<feature type="region of interest" description="Disordered" evidence="1">
    <location>
        <begin position="1"/>
        <end position="24"/>
    </location>
</feature>
<accession>A0A2P4Z727</accession>
<dbReference type="Proteomes" id="UP000054821">
    <property type="component" value="Unassembled WGS sequence"/>
</dbReference>
<dbReference type="Pfam" id="PF00701">
    <property type="entry name" value="DHDPS"/>
    <property type="match status" value="1"/>
</dbReference>
<dbReference type="PANTHER" id="PTHR12128">
    <property type="entry name" value="DIHYDRODIPICOLINATE SYNTHASE"/>
    <property type="match status" value="1"/>
</dbReference>
<feature type="compositionally biased region" description="Polar residues" evidence="1">
    <location>
        <begin position="1"/>
        <end position="18"/>
    </location>
</feature>
<dbReference type="GO" id="GO:0008840">
    <property type="term" value="F:4-hydroxy-tetrahydrodipicolinate synthase activity"/>
    <property type="evidence" value="ECO:0007669"/>
    <property type="project" value="TreeGrafter"/>
</dbReference>
<dbReference type="GeneID" id="29982117"/>
<dbReference type="RefSeq" id="XP_024404292.1">
    <property type="nucleotide sequence ID" value="XM_024550969.1"/>
</dbReference>
<dbReference type="InterPro" id="IPR013785">
    <property type="entry name" value="Aldolase_TIM"/>
</dbReference>
<dbReference type="AlphaFoldDB" id="A0A2P4Z727"/>
<gene>
    <name evidence="2" type="ORF">TGAM01_v211061</name>
</gene>
<dbReference type="CDD" id="cd00408">
    <property type="entry name" value="DHDPS-like"/>
    <property type="match status" value="1"/>
</dbReference>
<sequence length="351" mass="35717">MSTYRLGQPAQPGSTGPSSGMGICSGPSEAKQLKIILSLIAPQISLSSSADSSAAAAQVDRPSRPLIRGIYVPTVAFFDSETDELDVKTVSRHAVRLAKAGVSGLAVQGSNGEAVHLAQDKRSTITRTTRAALDAAGFTSMPLIVGCGAQSIIEAVKLCRDAAATGGDYALVLPPSYYAGLFDSSTVESYFVGVADASPIPIIIYNYPGATPGIDINSDTLIRLSRHANIVGCKFTCGNTGKLGRVAAAVKASGDNFQCFAGSSDFLLASMAAGAAGVIGGLANVSPRANVRLFKLAEAGPEKAAEAAALQSVLGAGDWVAIQTGVVGVKGGASGVLWLWRICPKAAAETG</sequence>
<dbReference type="SMART" id="SM01130">
    <property type="entry name" value="DHDPS"/>
    <property type="match status" value="1"/>
</dbReference>
<proteinExistence type="predicted"/>
<evidence type="ECO:0000256" key="1">
    <source>
        <dbReference type="SAM" id="MobiDB-lite"/>
    </source>
</evidence>
<dbReference type="Gene3D" id="3.20.20.70">
    <property type="entry name" value="Aldolase class I"/>
    <property type="match status" value="1"/>
</dbReference>
<protein>
    <submittedName>
        <fullName evidence="2">Dihydrodipicolinate synthase</fullName>
    </submittedName>
</protein>
<comment type="caution">
    <text evidence="2">The sequence shown here is derived from an EMBL/GenBank/DDBJ whole genome shotgun (WGS) entry which is preliminary data.</text>
</comment>
<organism evidence="2 3">
    <name type="scientific">Trichoderma gamsii</name>
    <dbReference type="NCBI Taxonomy" id="398673"/>
    <lineage>
        <taxon>Eukaryota</taxon>
        <taxon>Fungi</taxon>
        <taxon>Dikarya</taxon>
        <taxon>Ascomycota</taxon>
        <taxon>Pezizomycotina</taxon>
        <taxon>Sordariomycetes</taxon>
        <taxon>Hypocreomycetidae</taxon>
        <taxon>Hypocreales</taxon>
        <taxon>Hypocreaceae</taxon>
        <taxon>Trichoderma</taxon>
    </lineage>
</organism>
<dbReference type="SUPFAM" id="SSF51569">
    <property type="entry name" value="Aldolase"/>
    <property type="match status" value="1"/>
</dbReference>
<keyword evidence="3" id="KW-1185">Reference proteome</keyword>
<evidence type="ECO:0000313" key="3">
    <source>
        <dbReference type="Proteomes" id="UP000054821"/>
    </source>
</evidence>
<dbReference type="STRING" id="398673.A0A2P4Z727"/>
<dbReference type="PANTHER" id="PTHR12128:SF52">
    <property type="entry name" value="4-HYDROXY-2-OXOGLUTARATE ALDOLASE, MITOCHONDRIAL-RELATED"/>
    <property type="match status" value="1"/>
</dbReference>
<name>A0A2P4Z727_9HYPO</name>